<protein>
    <submittedName>
        <fullName evidence="2">Uncharacterized protein</fullName>
    </submittedName>
</protein>
<comment type="caution">
    <text evidence="2">The sequence shown here is derived from an EMBL/GenBank/DDBJ whole genome shotgun (WGS) entry which is preliminary data.</text>
</comment>
<keyword evidence="3" id="KW-1185">Reference proteome</keyword>
<dbReference type="Proteomes" id="UP000218831">
    <property type="component" value="Unassembled WGS sequence"/>
</dbReference>
<dbReference type="RefSeq" id="WP_095605050.1">
    <property type="nucleotide sequence ID" value="NZ_NSKE01000001.1"/>
</dbReference>
<keyword evidence="1" id="KW-0812">Transmembrane</keyword>
<dbReference type="SUPFAM" id="SSF117281">
    <property type="entry name" value="Kelch motif"/>
    <property type="match status" value="1"/>
</dbReference>
<dbReference type="AlphaFoldDB" id="A0A2A2GDS7"/>
<feature type="transmembrane region" description="Helical" evidence="1">
    <location>
        <begin position="556"/>
        <end position="574"/>
    </location>
</feature>
<name>A0A2A2GDS7_9BACT</name>
<accession>A0A2A2GDS7</accession>
<evidence type="ECO:0000256" key="1">
    <source>
        <dbReference type="SAM" id="Phobius"/>
    </source>
</evidence>
<dbReference type="OrthoDB" id="1523986at2"/>
<keyword evidence="1" id="KW-1133">Transmembrane helix</keyword>
<proteinExistence type="predicted"/>
<evidence type="ECO:0000313" key="3">
    <source>
        <dbReference type="Proteomes" id="UP000218831"/>
    </source>
</evidence>
<dbReference type="Gene3D" id="2.120.10.80">
    <property type="entry name" value="Kelch-type beta propeller"/>
    <property type="match status" value="1"/>
</dbReference>
<dbReference type="InterPro" id="IPR015915">
    <property type="entry name" value="Kelch-typ_b-propeller"/>
</dbReference>
<gene>
    <name evidence="2" type="ORF">CK503_01740</name>
</gene>
<reference evidence="2 3" key="1">
    <citation type="submission" date="2017-08" db="EMBL/GenBank/DDBJ databases">
        <title>Aliifodinibius alkalisoli sp. nov., isolated from saline alkaline soil.</title>
        <authorList>
            <person name="Liu D."/>
            <person name="Zhang G."/>
        </authorList>
    </citation>
    <scope>NUCLEOTIDE SEQUENCE [LARGE SCALE GENOMIC DNA]</scope>
    <source>
        <strain evidence="2 3">WN023</strain>
    </source>
</reference>
<keyword evidence="1" id="KW-0472">Membrane</keyword>
<evidence type="ECO:0000313" key="2">
    <source>
        <dbReference type="EMBL" id="PAU95806.1"/>
    </source>
</evidence>
<dbReference type="EMBL" id="NSKE01000001">
    <property type="protein sequence ID" value="PAU95806.1"/>
    <property type="molecule type" value="Genomic_DNA"/>
</dbReference>
<organism evidence="2 3">
    <name type="scientific">Fodinibius salipaludis</name>
    <dbReference type="NCBI Taxonomy" id="2032627"/>
    <lineage>
        <taxon>Bacteria</taxon>
        <taxon>Pseudomonadati</taxon>
        <taxon>Balneolota</taxon>
        <taxon>Balneolia</taxon>
        <taxon>Balneolales</taxon>
        <taxon>Balneolaceae</taxon>
        <taxon>Fodinibius</taxon>
    </lineage>
</organism>
<sequence length="688" mass="79674">MGSGAIASDSKKISMIEDLLADRDGDGRIDRLGEQVTVRGRATVGDNVFDDEYLILYVQDQTAGIMVFSDMLDVPVSKGDSLQVTGTLKLHASKPEIVVEDLKILKSGNRVPEAKPLSRVFKNPDDYRGLLVSGEAVIQRGSTPKDIKMLRIAPTTGSDDSLHIFVSRSNVDYEDFNFNTLGAGERIHIRGILIRYISDYNGEMYYQVLPRRRDDLTINNLQPMLEEGAFIYADIDTTSGTIYMLLQSGLWGYNLSGKKWRFLDALADFEGAFSTYEFGFNARTNLIQLWSRGMGKLFNIDPKTYEIERVDQSSEHRNQFGHFPFYRDSTLYAFGGYGFWDYHNMMIHFNHPRNEWRLQAVDQNSPYPSRRIPRTGIFDQQQDRLYIFGGWGTDSGYSEDRNSRSQEFQDIWSFSFGSQKWKKIMTLEQRENGSGSVIHPSKIGEINKQSSSLYLPDEQMWFIPTFDPEPLDDAFYFRAVHLPSHHATGLVSPDFDRSNKFMPTNYFYNPNEDEAVFVGIDNLTNTTTYPVHVHRMPADSLMANISNPPFYLSTKLYYYLIGLVVIGGFLFWFYRKEPNGGKVEEQESKNISYHSLLQASWYNSKEKKLLEYMHQQDRFLGSQEIEELLWSDIESYDYRRRLRNDILKEINRKFKKHYPGVGSIILRKKDPDDNRRYLYGLNKQFIEE</sequence>